<proteinExistence type="predicted"/>
<keyword evidence="2" id="KW-1185">Reference proteome</keyword>
<gene>
    <name evidence="1" type="ORF">EVAR_49526_1</name>
</gene>
<protein>
    <submittedName>
        <fullName evidence="1">Uncharacterized protein</fullName>
    </submittedName>
</protein>
<organism evidence="1 2">
    <name type="scientific">Eumeta variegata</name>
    <name type="common">Bagworm moth</name>
    <name type="synonym">Eumeta japonica</name>
    <dbReference type="NCBI Taxonomy" id="151549"/>
    <lineage>
        <taxon>Eukaryota</taxon>
        <taxon>Metazoa</taxon>
        <taxon>Ecdysozoa</taxon>
        <taxon>Arthropoda</taxon>
        <taxon>Hexapoda</taxon>
        <taxon>Insecta</taxon>
        <taxon>Pterygota</taxon>
        <taxon>Neoptera</taxon>
        <taxon>Endopterygota</taxon>
        <taxon>Lepidoptera</taxon>
        <taxon>Glossata</taxon>
        <taxon>Ditrysia</taxon>
        <taxon>Tineoidea</taxon>
        <taxon>Psychidae</taxon>
        <taxon>Oiketicinae</taxon>
        <taxon>Eumeta</taxon>
    </lineage>
</organism>
<evidence type="ECO:0000313" key="2">
    <source>
        <dbReference type="Proteomes" id="UP000299102"/>
    </source>
</evidence>
<name>A0A4C1XJY1_EUMVA</name>
<dbReference type="EMBL" id="BGZK01000870">
    <property type="protein sequence ID" value="GBP63473.1"/>
    <property type="molecule type" value="Genomic_DNA"/>
</dbReference>
<reference evidence="1 2" key="1">
    <citation type="journal article" date="2019" name="Commun. Biol.">
        <title>The bagworm genome reveals a unique fibroin gene that provides high tensile strength.</title>
        <authorList>
            <person name="Kono N."/>
            <person name="Nakamura H."/>
            <person name="Ohtoshi R."/>
            <person name="Tomita M."/>
            <person name="Numata K."/>
            <person name="Arakawa K."/>
        </authorList>
    </citation>
    <scope>NUCLEOTIDE SEQUENCE [LARGE SCALE GENOMIC DNA]</scope>
</reference>
<evidence type="ECO:0000313" key="1">
    <source>
        <dbReference type="EMBL" id="GBP63473.1"/>
    </source>
</evidence>
<accession>A0A4C1XJY1</accession>
<sequence length="129" mass="15092">MEVLRLRPPIGNNKMEYGTYYRDQCDNGWTGQLSKNLHLRSLLETTKDADEIANILVNRVRKAQRTATASQLIQTLCRGDLPLHLREKMQQKRRIHKLWTRTCCPRLNKKLNELVRKLAIAVRYHRGAA</sequence>
<dbReference type="AlphaFoldDB" id="A0A4C1XJY1"/>
<comment type="caution">
    <text evidence="1">The sequence shown here is derived from an EMBL/GenBank/DDBJ whole genome shotgun (WGS) entry which is preliminary data.</text>
</comment>
<dbReference type="Proteomes" id="UP000299102">
    <property type="component" value="Unassembled WGS sequence"/>
</dbReference>